<gene>
    <name evidence="10" type="ORF">GCM10023335_52570</name>
</gene>
<dbReference type="Proteomes" id="UP001501759">
    <property type="component" value="Unassembled WGS sequence"/>
</dbReference>
<feature type="transmembrane region" description="Helical" evidence="8">
    <location>
        <begin position="366"/>
        <end position="388"/>
    </location>
</feature>
<name>A0ABP9J738_9ACTN</name>
<dbReference type="Gene3D" id="1.20.1250.20">
    <property type="entry name" value="MFS general substrate transporter like domains"/>
    <property type="match status" value="1"/>
</dbReference>
<feature type="transmembrane region" description="Helical" evidence="8">
    <location>
        <begin position="127"/>
        <end position="149"/>
    </location>
</feature>
<dbReference type="InterPro" id="IPR011701">
    <property type="entry name" value="MFS"/>
</dbReference>
<feature type="transmembrane region" description="Helical" evidence="8">
    <location>
        <begin position="400"/>
        <end position="419"/>
    </location>
</feature>
<dbReference type="PROSITE" id="PS50850">
    <property type="entry name" value="MFS"/>
    <property type="match status" value="1"/>
</dbReference>
<dbReference type="PANTHER" id="PTHR23517">
    <property type="entry name" value="RESISTANCE PROTEIN MDTM, PUTATIVE-RELATED-RELATED"/>
    <property type="match status" value="1"/>
</dbReference>
<dbReference type="PANTHER" id="PTHR23517:SF3">
    <property type="entry name" value="INTEGRAL MEMBRANE TRANSPORT PROTEIN"/>
    <property type="match status" value="1"/>
</dbReference>
<keyword evidence="2" id="KW-0813">Transport</keyword>
<keyword evidence="11" id="KW-1185">Reference proteome</keyword>
<evidence type="ECO:0000256" key="5">
    <source>
        <dbReference type="ARBA" id="ARBA00022989"/>
    </source>
</evidence>
<feature type="transmembrane region" description="Helical" evidence="8">
    <location>
        <begin position="297"/>
        <end position="318"/>
    </location>
</feature>
<feature type="transmembrane region" description="Helical" evidence="8">
    <location>
        <begin position="188"/>
        <end position="208"/>
    </location>
</feature>
<feature type="compositionally biased region" description="Low complexity" evidence="7">
    <location>
        <begin position="7"/>
        <end position="22"/>
    </location>
</feature>
<keyword evidence="5 8" id="KW-1133">Transmembrane helix</keyword>
<organism evidence="10 11">
    <name type="scientific">Streptomyces siamensis</name>
    <dbReference type="NCBI Taxonomy" id="1274986"/>
    <lineage>
        <taxon>Bacteria</taxon>
        <taxon>Bacillati</taxon>
        <taxon>Actinomycetota</taxon>
        <taxon>Actinomycetes</taxon>
        <taxon>Kitasatosporales</taxon>
        <taxon>Streptomycetaceae</taxon>
        <taxon>Streptomyces</taxon>
    </lineage>
</organism>
<dbReference type="InterPro" id="IPR036259">
    <property type="entry name" value="MFS_trans_sf"/>
</dbReference>
<dbReference type="RefSeq" id="WP_345654186.1">
    <property type="nucleotide sequence ID" value="NZ_BAABKB010000021.1"/>
</dbReference>
<feature type="transmembrane region" description="Helical" evidence="8">
    <location>
        <begin position="30"/>
        <end position="50"/>
    </location>
</feature>
<evidence type="ECO:0000256" key="8">
    <source>
        <dbReference type="SAM" id="Phobius"/>
    </source>
</evidence>
<evidence type="ECO:0000256" key="6">
    <source>
        <dbReference type="ARBA" id="ARBA00023136"/>
    </source>
</evidence>
<sequence>MSSASTAQAGAPANRPAASSPAHARARKPLLGPLASVGLLASILVSLLAASSAPTPLYAIYQQHWGFSPITVTVVFGVYAVAVLASLLVFGKISDHVGRRPVLVAALLGQVVAMVVFLTATGVGGLLAARIVQGLSTGAAVGAIGAGMLDIDPRRGGFLNSFAPAIGTASGALVSGVIVQYLPAPTHLVYVVLLAVFVLQALAVLALRESVSRKPGALASMAPEIKLPAAARTPVAIAAPVLFAVWALTGLYAALGPAIVRTLEHSDSVVWGGLPLFVLAGSAALAVVFLRRTATQTVMLIGIGTLVVGVTITLASIASGAGGVVSVAGFFLGGAISGFGFGSGFQGGIRMVMPQVAPHERAGVLSLLYVVCYLGLGVPAVIGGILVVHGGGLVETAREYGAAVIALALIALTGLVVSGRRAERVSVVRSHPEPRAVVAATQSPCVAEVAAQAE</sequence>
<proteinExistence type="predicted"/>
<dbReference type="InterPro" id="IPR020846">
    <property type="entry name" value="MFS_dom"/>
</dbReference>
<comment type="subcellular location">
    <subcellularLocation>
        <location evidence="1">Cell membrane</location>
        <topology evidence="1">Multi-pass membrane protein</topology>
    </subcellularLocation>
</comment>
<dbReference type="InterPro" id="IPR050171">
    <property type="entry name" value="MFS_Transporters"/>
</dbReference>
<keyword evidence="6 8" id="KW-0472">Membrane</keyword>
<keyword evidence="3" id="KW-1003">Cell membrane</keyword>
<feature type="transmembrane region" description="Helical" evidence="8">
    <location>
        <begin position="229"/>
        <end position="249"/>
    </location>
</feature>
<evidence type="ECO:0000256" key="2">
    <source>
        <dbReference type="ARBA" id="ARBA00022448"/>
    </source>
</evidence>
<evidence type="ECO:0000313" key="11">
    <source>
        <dbReference type="Proteomes" id="UP001501759"/>
    </source>
</evidence>
<feature type="transmembrane region" description="Helical" evidence="8">
    <location>
        <begin position="102"/>
        <end position="121"/>
    </location>
</feature>
<feature type="domain" description="Major facilitator superfamily (MFS) profile" evidence="9">
    <location>
        <begin position="30"/>
        <end position="426"/>
    </location>
</feature>
<evidence type="ECO:0000256" key="1">
    <source>
        <dbReference type="ARBA" id="ARBA00004651"/>
    </source>
</evidence>
<evidence type="ECO:0000256" key="7">
    <source>
        <dbReference type="SAM" id="MobiDB-lite"/>
    </source>
</evidence>
<feature type="region of interest" description="Disordered" evidence="7">
    <location>
        <begin position="1"/>
        <end position="22"/>
    </location>
</feature>
<dbReference type="Pfam" id="PF07690">
    <property type="entry name" value="MFS_1"/>
    <property type="match status" value="1"/>
</dbReference>
<evidence type="ECO:0000313" key="10">
    <source>
        <dbReference type="EMBL" id="GAA5021531.1"/>
    </source>
</evidence>
<dbReference type="EMBL" id="BAABKB010000021">
    <property type="protein sequence ID" value="GAA5021531.1"/>
    <property type="molecule type" value="Genomic_DNA"/>
</dbReference>
<feature type="transmembrane region" description="Helical" evidence="8">
    <location>
        <begin position="161"/>
        <end position="182"/>
    </location>
</feature>
<evidence type="ECO:0000256" key="4">
    <source>
        <dbReference type="ARBA" id="ARBA00022692"/>
    </source>
</evidence>
<dbReference type="SUPFAM" id="SSF103473">
    <property type="entry name" value="MFS general substrate transporter"/>
    <property type="match status" value="1"/>
</dbReference>
<accession>A0ABP9J738</accession>
<feature type="transmembrane region" description="Helical" evidence="8">
    <location>
        <begin position="70"/>
        <end position="90"/>
    </location>
</feature>
<reference evidence="11" key="1">
    <citation type="journal article" date="2019" name="Int. J. Syst. Evol. Microbiol.">
        <title>The Global Catalogue of Microorganisms (GCM) 10K type strain sequencing project: providing services to taxonomists for standard genome sequencing and annotation.</title>
        <authorList>
            <consortium name="The Broad Institute Genomics Platform"/>
            <consortium name="The Broad Institute Genome Sequencing Center for Infectious Disease"/>
            <person name="Wu L."/>
            <person name="Ma J."/>
        </authorList>
    </citation>
    <scope>NUCLEOTIDE SEQUENCE [LARGE SCALE GENOMIC DNA]</scope>
    <source>
        <strain evidence="11">JCM 18409</strain>
    </source>
</reference>
<keyword evidence="4 8" id="KW-0812">Transmembrane</keyword>
<evidence type="ECO:0000256" key="3">
    <source>
        <dbReference type="ARBA" id="ARBA00022475"/>
    </source>
</evidence>
<protein>
    <submittedName>
        <fullName evidence="10">MFS transporter</fullName>
    </submittedName>
</protein>
<feature type="transmembrane region" description="Helical" evidence="8">
    <location>
        <begin position="269"/>
        <end position="290"/>
    </location>
</feature>
<comment type="caution">
    <text evidence="10">The sequence shown here is derived from an EMBL/GenBank/DDBJ whole genome shotgun (WGS) entry which is preliminary data.</text>
</comment>
<evidence type="ECO:0000259" key="9">
    <source>
        <dbReference type="PROSITE" id="PS50850"/>
    </source>
</evidence>
<feature type="transmembrane region" description="Helical" evidence="8">
    <location>
        <begin position="324"/>
        <end position="345"/>
    </location>
</feature>